<dbReference type="InterPro" id="IPR050966">
    <property type="entry name" value="Glutamyl_endopeptidase"/>
</dbReference>
<gene>
    <name evidence="3" type="ORF">GCM10009665_01900</name>
</gene>
<feature type="signal peptide" evidence="2">
    <location>
        <begin position="1"/>
        <end position="23"/>
    </location>
</feature>
<keyword evidence="4" id="KW-1185">Reference proteome</keyword>
<proteinExistence type="predicted"/>
<organism evidence="3 4">
    <name type="scientific">Kitasatospora nipponensis</name>
    <dbReference type="NCBI Taxonomy" id="258049"/>
    <lineage>
        <taxon>Bacteria</taxon>
        <taxon>Bacillati</taxon>
        <taxon>Actinomycetota</taxon>
        <taxon>Actinomycetes</taxon>
        <taxon>Kitasatosporales</taxon>
        <taxon>Streptomycetaceae</taxon>
        <taxon>Kitasatospora</taxon>
    </lineage>
</organism>
<dbReference type="Proteomes" id="UP001500037">
    <property type="component" value="Unassembled WGS sequence"/>
</dbReference>
<dbReference type="EMBL" id="BAAALF010000002">
    <property type="protein sequence ID" value="GAA1215705.1"/>
    <property type="molecule type" value="Genomic_DNA"/>
</dbReference>
<dbReference type="Gene3D" id="2.40.10.10">
    <property type="entry name" value="Trypsin-like serine proteases"/>
    <property type="match status" value="2"/>
</dbReference>
<keyword evidence="1 2" id="KW-0732">Signal</keyword>
<dbReference type="SUPFAM" id="SSF50494">
    <property type="entry name" value="Trypsin-like serine proteases"/>
    <property type="match status" value="1"/>
</dbReference>
<accession>A0ABP4G9I1</accession>
<dbReference type="PROSITE" id="PS51257">
    <property type="entry name" value="PROKAR_LIPOPROTEIN"/>
    <property type="match status" value="1"/>
</dbReference>
<evidence type="ECO:0000313" key="4">
    <source>
        <dbReference type="Proteomes" id="UP001500037"/>
    </source>
</evidence>
<reference evidence="4" key="1">
    <citation type="journal article" date="2019" name="Int. J. Syst. Evol. Microbiol.">
        <title>The Global Catalogue of Microorganisms (GCM) 10K type strain sequencing project: providing services to taxonomists for standard genome sequencing and annotation.</title>
        <authorList>
            <consortium name="The Broad Institute Genomics Platform"/>
            <consortium name="The Broad Institute Genome Sequencing Center for Infectious Disease"/>
            <person name="Wu L."/>
            <person name="Ma J."/>
        </authorList>
    </citation>
    <scope>NUCLEOTIDE SEQUENCE [LARGE SCALE GENOMIC DNA]</scope>
    <source>
        <strain evidence="4">JCM 13004</strain>
    </source>
</reference>
<dbReference type="RefSeq" id="WP_344437812.1">
    <property type="nucleotide sequence ID" value="NZ_BAAALF010000002.1"/>
</dbReference>
<comment type="caution">
    <text evidence="3">The sequence shown here is derived from an EMBL/GenBank/DDBJ whole genome shotgun (WGS) entry which is preliminary data.</text>
</comment>
<dbReference type="PANTHER" id="PTHR15462">
    <property type="entry name" value="SERINE PROTEASE"/>
    <property type="match status" value="1"/>
</dbReference>
<sequence>MAGRGLRRGVVKPAIATALSVLAVLATGCQSQPTGPRGGPLLTATLASEGPLAARVGVLLLPDQGDARSCTASVVHSPGGDLLATAAHCVYRTGIGPVADLAFEPGFRDGNAPGGGWVVDRITVDQRWREDGDPEYDVAFVTVRDTGGRHLEDVVGGGNALGVNRGFGLPVTVTGYPFDHDEPITCSTRTTAQSSTQQRFDCGGFSDGTSGSPWLTGIDPATGLGTLVGVIGGYQAGGDTPDTSYSVSFDDRVAALYAQATA</sequence>
<name>A0ABP4G9I1_9ACTN</name>
<dbReference type="InterPro" id="IPR009003">
    <property type="entry name" value="Peptidase_S1_PA"/>
</dbReference>
<protein>
    <submittedName>
        <fullName evidence="3">Trypsin-like peptidase domain-containing protein</fullName>
    </submittedName>
</protein>
<evidence type="ECO:0000256" key="1">
    <source>
        <dbReference type="ARBA" id="ARBA00022729"/>
    </source>
</evidence>
<evidence type="ECO:0000313" key="3">
    <source>
        <dbReference type="EMBL" id="GAA1215705.1"/>
    </source>
</evidence>
<evidence type="ECO:0000256" key="2">
    <source>
        <dbReference type="SAM" id="SignalP"/>
    </source>
</evidence>
<dbReference type="InterPro" id="IPR043504">
    <property type="entry name" value="Peptidase_S1_PA_chymotrypsin"/>
</dbReference>
<feature type="chain" id="PRO_5047399244" evidence="2">
    <location>
        <begin position="24"/>
        <end position="262"/>
    </location>
</feature>